<dbReference type="PATRIC" id="fig|1203554.3.peg.1354"/>
<dbReference type="GO" id="GO:0016491">
    <property type="term" value="F:oxidoreductase activity"/>
    <property type="evidence" value="ECO:0007669"/>
    <property type="project" value="UniProtKB-KW"/>
</dbReference>
<sequence>MNNLSRRSLIRGAAVLPAAGLGLVSTADASSSSKPKFDEIYDVVIIGSGFSGLAAALAAREAGASAAVFEKMAFVGGNSSLSGGMFAVPGSSVQKEQGIKDSPEALMADMERIGLGLGDPQHIRFVCEHAAETFEWTRSYIGVDWNPTLTGKGGHSAERCLITRQGTGQGIIVPAVKKLASLGVKPRTGCFMEKILRSPEGRVQGVEIREGYVFGKPAAGTVKRIGARRAVVLACGGFGADVQYRQKLDPKLGAQFLTTNQPGATSESWREVSRIGARVIQADWIQCLPSCSPLEKGMGKATHFASISGSLFGFWLSSLTGERFVNEFGDRKVCTDAILTVINKGGHALALSDSDGVAHLEKLRPGLFDQMIAEKTVVKYEDAEALAKAYEMDPEVLKKTIAQYNDDLAKQSDPKFGRRFDRSAKPIGSGPYFVSEMSPKVHHCMGGVATAVDTAVLDVMTDKPIPGLFAAGEFVGGIHGAVRIGACAVMDCLVNGREAGRMAAQSKAWF</sequence>
<evidence type="ECO:0000256" key="4">
    <source>
        <dbReference type="ARBA" id="ARBA00023002"/>
    </source>
</evidence>
<evidence type="ECO:0000256" key="3">
    <source>
        <dbReference type="ARBA" id="ARBA00022827"/>
    </source>
</evidence>
<dbReference type="eggNOG" id="COG1053">
    <property type="taxonomic scope" value="Bacteria"/>
</dbReference>
<comment type="cofactor">
    <cofactor evidence="1">
        <name>FAD</name>
        <dbReference type="ChEBI" id="CHEBI:57692"/>
    </cofactor>
</comment>
<dbReference type="AlphaFoldDB" id="S3BCJ5"/>
<dbReference type="PRINTS" id="PR00368">
    <property type="entry name" value="FADPNR"/>
</dbReference>
<dbReference type="InterPro" id="IPR027477">
    <property type="entry name" value="Succ_DH/fumarate_Rdtase_cat_sf"/>
</dbReference>
<dbReference type="PANTHER" id="PTHR43400:SF7">
    <property type="entry name" value="FAD-DEPENDENT OXIDOREDUCTASE 2 FAD BINDING DOMAIN-CONTAINING PROTEIN"/>
    <property type="match status" value="1"/>
</dbReference>
<dbReference type="PROSITE" id="PS51318">
    <property type="entry name" value="TAT"/>
    <property type="match status" value="1"/>
</dbReference>
<dbReference type="Gene3D" id="3.90.700.10">
    <property type="entry name" value="Succinate dehydrogenase/fumarate reductase flavoprotein, catalytic domain"/>
    <property type="match status" value="1"/>
</dbReference>
<evidence type="ECO:0000313" key="8">
    <source>
        <dbReference type="Proteomes" id="UP000014400"/>
    </source>
</evidence>
<protein>
    <submittedName>
        <fullName evidence="7">Flavocytochrome c</fullName>
    </submittedName>
</protein>
<dbReference type="GO" id="GO:0010181">
    <property type="term" value="F:FMN binding"/>
    <property type="evidence" value="ECO:0007669"/>
    <property type="project" value="InterPro"/>
</dbReference>
<dbReference type="RefSeq" id="WP_016474536.1">
    <property type="nucleotide sequence ID" value="NZ_KE150480.1"/>
</dbReference>
<keyword evidence="8" id="KW-1185">Reference proteome</keyword>
<comment type="caution">
    <text evidence="7">The sequence shown here is derived from an EMBL/GenBank/DDBJ whole genome shotgun (WGS) entry which is preliminary data.</text>
</comment>
<dbReference type="InterPro" id="IPR036188">
    <property type="entry name" value="FAD/NAD-bd_sf"/>
</dbReference>
<keyword evidence="4 5" id="KW-0560">Oxidoreductase</keyword>
<dbReference type="Gene3D" id="3.50.50.60">
    <property type="entry name" value="FAD/NAD(P)-binding domain"/>
    <property type="match status" value="1"/>
</dbReference>
<dbReference type="EMBL" id="ATCF01000018">
    <property type="protein sequence ID" value="EPD99023.1"/>
    <property type="molecule type" value="Genomic_DNA"/>
</dbReference>
<dbReference type="InterPro" id="IPR003953">
    <property type="entry name" value="FAD-dep_OxRdtase_2_FAD-bd"/>
</dbReference>
<accession>S3BCJ5</accession>
<dbReference type="HOGENOM" id="CLU_011398_4_5_4"/>
<evidence type="ECO:0000256" key="1">
    <source>
        <dbReference type="ARBA" id="ARBA00001974"/>
    </source>
</evidence>
<dbReference type="InterPro" id="IPR006311">
    <property type="entry name" value="TAT_signal"/>
</dbReference>
<keyword evidence="2 5" id="KW-0285">Flavoprotein</keyword>
<dbReference type="InterPro" id="IPR050315">
    <property type="entry name" value="FAD-oxidoreductase_2"/>
</dbReference>
<dbReference type="Pfam" id="PF00890">
    <property type="entry name" value="FAD_binding_2"/>
    <property type="match status" value="1"/>
</dbReference>
<evidence type="ECO:0000259" key="6">
    <source>
        <dbReference type="Pfam" id="PF00890"/>
    </source>
</evidence>
<name>S3BCJ5_9BURK</name>
<dbReference type="InterPro" id="IPR010960">
    <property type="entry name" value="Flavocytochrome_c"/>
</dbReference>
<comment type="similarity">
    <text evidence="5">Belongs to the FAD-dependent oxidoreductase 2 family. FRD/SDH subfamily.</text>
</comment>
<feature type="domain" description="FAD-dependent oxidoreductase 2 FAD-binding" evidence="6">
    <location>
        <begin position="42"/>
        <end position="488"/>
    </location>
</feature>
<evidence type="ECO:0000313" key="7">
    <source>
        <dbReference type="EMBL" id="EPD99023.1"/>
    </source>
</evidence>
<dbReference type="PANTHER" id="PTHR43400">
    <property type="entry name" value="FUMARATE REDUCTASE"/>
    <property type="match status" value="1"/>
</dbReference>
<dbReference type="Proteomes" id="UP000014400">
    <property type="component" value="Unassembled WGS sequence"/>
</dbReference>
<dbReference type="SUPFAM" id="SSF51905">
    <property type="entry name" value="FAD/NAD(P)-binding domain"/>
    <property type="match status" value="1"/>
</dbReference>
<keyword evidence="3 5" id="KW-0274">FAD</keyword>
<evidence type="ECO:0000256" key="5">
    <source>
        <dbReference type="RuleBase" id="RU366062"/>
    </source>
</evidence>
<reference evidence="7 8" key="1">
    <citation type="submission" date="2013-04" db="EMBL/GenBank/DDBJ databases">
        <title>The Genome Sequence of Sutterella wadsworthensis HGA0223.</title>
        <authorList>
            <consortium name="The Broad Institute Genomics Platform"/>
            <person name="Earl A."/>
            <person name="Ward D."/>
            <person name="Feldgarden M."/>
            <person name="Gevers D."/>
            <person name="Schmidt T.M."/>
            <person name="Dover J."/>
            <person name="Dai D."/>
            <person name="Walker B."/>
            <person name="Young S."/>
            <person name="Zeng Q."/>
            <person name="Gargeya S."/>
            <person name="Fitzgerald M."/>
            <person name="Haas B."/>
            <person name="Abouelleil A."/>
            <person name="Allen A.W."/>
            <person name="Alvarado L."/>
            <person name="Arachchi H.M."/>
            <person name="Berlin A.M."/>
            <person name="Chapman S.B."/>
            <person name="Gainer-Dewar J."/>
            <person name="Goldberg J."/>
            <person name="Griggs A."/>
            <person name="Gujja S."/>
            <person name="Hansen M."/>
            <person name="Howarth C."/>
            <person name="Imamovic A."/>
            <person name="Ireland A."/>
            <person name="Larimer J."/>
            <person name="McCowan C."/>
            <person name="Murphy C."/>
            <person name="Pearson M."/>
            <person name="Poon T.W."/>
            <person name="Priest M."/>
            <person name="Roberts A."/>
            <person name="Saif S."/>
            <person name="Shea T."/>
            <person name="Sisk P."/>
            <person name="Sykes S."/>
            <person name="Wortman J."/>
            <person name="Nusbaum C."/>
            <person name="Birren B."/>
        </authorList>
    </citation>
    <scope>NUCLEOTIDE SEQUENCE [LARGE SCALE GENOMIC DNA]</scope>
    <source>
        <strain evidence="7 8">HGA0223</strain>
    </source>
</reference>
<evidence type="ECO:0000256" key="2">
    <source>
        <dbReference type="ARBA" id="ARBA00022630"/>
    </source>
</evidence>
<dbReference type="NCBIfam" id="TIGR01813">
    <property type="entry name" value="flavo_cyto_c"/>
    <property type="match status" value="1"/>
</dbReference>
<dbReference type="SUPFAM" id="SSF56425">
    <property type="entry name" value="Succinate dehydrogenase/fumarate reductase flavoprotein, catalytic domain"/>
    <property type="match status" value="1"/>
</dbReference>
<gene>
    <name evidence="7" type="ORF">HMPREF1476_01294</name>
</gene>
<proteinExistence type="inferred from homology"/>
<dbReference type="STRING" id="1203554.HMPREF1476_01294"/>
<organism evidence="7 8">
    <name type="scientific">Sutterella wadsworthensis HGA0223</name>
    <dbReference type="NCBI Taxonomy" id="1203554"/>
    <lineage>
        <taxon>Bacteria</taxon>
        <taxon>Pseudomonadati</taxon>
        <taxon>Pseudomonadota</taxon>
        <taxon>Betaproteobacteria</taxon>
        <taxon>Burkholderiales</taxon>
        <taxon>Sutterellaceae</taxon>
        <taxon>Sutterella</taxon>
    </lineage>
</organism>